<dbReference type="EMBL" id="DVOD01000060">
    <property type="protein sequence ID" value="HIU93123.1"/>
    <property type="molecule type" value="Genomic_DNA"/>
</dbReference>
<dbReference type="Proteomes" id="UP000886748">
    <property type="component" value="Unassembled WGS sequence"/>
</dbReference>
<evidence type="ECO:0000313" key="2">
    <source>
        <dbReference type="Proteomes" id="UP000886748"/>
    </source>
</evidence>
<sequence length="92" mass="10583">MTKYIVKCCPALINDDVVENGCYQRSCHHKDFFCKDRTDCKIKQIVELCKSAVDICNCKDADKDIDCHWCKEGGRADIGRKILQILKTQEVK</sequence>
<comment type="caution">
    <text evidence="1">The sequence shown here is derived from an EMBL/GenBank/DDBJ whole genome shotgun (WGS) entry which is preliminary data.</text>
</comment>
<organism evidence="1 2">
    <name type="scientific">Candidatus Limenecus avicola</name>
    <dbReference type="NCBI Taxonomy" id="2840847"/>
    <lineage>
        <taxon>Bacteria</taxon>
        <taxon>Bacillati</taxon>
        <taxon>Bacillota</taxon>
        <taxon>Clostridia</taxon>
        <taxon>Eubacteriales</taxon>
        <taxon>Clostridiaceae</taxon>
        <taxon>Clostridiaceae incertae sedis</taxon>
        <taxon>Candidatus Limenecus</taxon>
    </lineage>
</organism>
<name>A0A9D1N1U7_9CLOT</name>
<accession>A0A9D1N1U7</accession>
<evidence type="ECO:0000313" key="1">
    <source>
        <dbReference type="EMBL" id="HIU93123.1"/>
    </source>
</evidence>
<reference evidence="1" key="1">
    <citation type="submission" date="2020-10" db="EMBL/GenBank/DDBJ databases">
        <authorList>
            <person name="Gilroy R."/>
        </authorList>
    </citation>
    <scope>NUCLEOTIDE SEQUENCE</scope>
    <source>
        <strain evidence="1">CHK154-7741</strain>
    </source>
</reference>
<dbReference type="AlphaFoldDB" id="A0A9D1N1U7"/>
<proteinExistence type="predicted"/>
<protein>
    <submittedName>
        <fullName evidence="1">Uncharacterized protein</fullName>
    </submittedName>
</protein>
<reference evidence="1" key="2">
    <citation type="journal article" date="2021" name="PeerJ">
        <title>Extensive microbial diversity within the chicken gut microbiome revealed by metagenomics and culture.</title>
        <authorList>
            <person name="Gilroy R."/>
            <person name="Ravi A."/>
            <person name="Getino M."/>
            <person name="Pursley I."/>
            <person name="Horton D.L."/>
            <person name="Alikhan N.F."/>
            <person name="Baker D."/>
            <person name="Gharbi K."/>
            <person name="Hall N."/>
            <person name="Watson M."/>
            <person name="Adriaenssens E.M."/>
            <person name="Foster-Nyarko E."/>
            <person name="Jarju S."/>
            <person name="Secka A."/>
            <person name="Antonio M."/>
            <person name="Oren A."/>
            <person name="Chaudhuri R.R."/>
            <person name="La Ragione R."/>
            <person name="Hildebrand F."/>
            <person name="Pallen M.J."/>
        </authorList>
    </citation>
    <scope>NUCLEOTIDE SEQUENCE</scope>
    <source>
        <strain evidence="1">CHK154-7741</strain>
    </source>
</reference>
<gene>
    <name evidence="1" type="ORF">IAD26_08330</name>
</gene>